<evidence type="ECO:0000313" key="3">
    <source>
        <dbReference type="Proteomes" id="UP000231195"/>
    </source>
</evidence>
<organism evidence="2 3">
    <name type="scientific">candidate division WWE3 bacterium CG_4_9_14_3_um_filter_39_7</name>
    <dbReference type="NCBI Taxonomy" id="1975080"/>
    <lineage>
        <taxon>Bacteria</taxon>
        <taxon>Katanobacteria</taxon>
    </lineage>
</organism>
<dbReference type="Proteomes" id="UP000231195">
    <property type="component" value="Unassembled WGS sequence"/>
</dbReference>
<feature type="non-terminal residue" evidence="2">
    <location>
        <position position="250"/>
    </location>
</feature>
<gene>
    <name evidence="2" type="ORF">CO179_03960</name>
</gene>
<proteinExistence type="predicted"/>
<accession>A0A2M7X1Q9</accession>
<keyword evidence="1" id="KW-0472">Membrane</keyword>
<keyword evidence="1" id="KW-1133">Transmembrane helix</keyword>
<dbReference type="EMBL" id="PFWZ01000132">
    <property type="protein sequence ID" value="PJA39921.1"/>
    <property type="molecule type" value="Genomic_DNA"/>
</dbReference>
<feature type="transmembrane region" description="Helical" evidence="1">
    <location>
        <begin position="179"/>
        <end position="197"/>
    </location>
</feature>
<protein>
    <submittedName>
        <fullName evidence="2">Uncharacterized protein</fullName>
    </submittedName>
</protein>
<feature type="transmembrane region" description="Helical" evidence="1">
    <location>
        <begin position="150"/>
        <end position="167"/>
    </location>
</feature>
<feature type="transmembrane region" description="Helical" evidence="1">
    <location>
        <begin position="41"/>
        <end position="59"/>
    </location>
</feature>
<sequence length="250" mass="27418">MIIVGSLLGYVTTKRYAAAILSGVLSAFVFESVIAHTSMFLIPQTLAAVVVVLGCVLWVRGNKRLGLALLFGTIFIHFVIGSLGIVCGLLFVSSEYINEKFSVGIPKFLIYIGLLGVFVAVIFESLGDFNPFSSQESVALTFGLGEKLDLLISWYSPLIAAYLCGVWRVMKTGDDNQRYVVGISLGLLAAVFLPIPYSLKFLTVTRFFVNVTVAIGLVWLLDSLSRQWVKFVAYAAIWLIMLNVFVHSVV</sequence>
<dbReference type="AlphaFoldDB" id="A0A2M7X1Q9"/>
<feature type="transmembrane region" description="Helical" evidence="1">
    <location>
        <begin position="16"/>
        <end position="34"/>
    </location>
</feature>
<name>A0A2M7X1Q9_UNCKA</name>
<feature type="transmembrane region" description="Helical" evidence="1">
    <location>
        <begin position="228"/>
        <end position="246"/>
    </location>
</feature>
<evidence type="ECO:0000313" key="2">
    <source>
        <dbReference type="EMBL" id="PJA39921.1"/>
    </source>
</evidence>
<feature type="transmembrane region" description="Helical" evidence="1">
    <location>
        <begin position="65"/>
        <end position="92"/>
    </location>
</feature>
<feature type="transmembrane region" description="Helical" evidence="1">
    <location>
        <begin position="203"/>
        <end position="221"/>
    </location>
</feature>
<evidence type="ECO:0000256" key="1">
    <source>
        <dbReference type="SAM" id="Phobius"/>
    </source>
</evidence>
<keyword evidence="1" id="KW-0812">Transmembrane</keyword>
<feature type="transmembrane region" description="Helical" evidence="1">
    <location>
        <begin position="104"/>
        <end position="123"/>
    </location>
</feature>
<reference evidence="3" key="1">
    <citation type="submission" date="2017-09" db="EMBL/GenBank/DDBJ databases">
        <title>Depth-based differentiation of microbial function through sediment-hosted aquifers and enrichment of novel symbionts in the deep terrestrial subsurface.</title>
        <authorList>
            <person name="Probst A.J."/>
            <person name="Ladd B."/>
            <person name="Jarett J.K."/>
            <person name="Geller-Mcgrath D.E."/>
            <person name="Sieber C.M.K."/>
            <person name="Emerson J.B."/>
            <person name="Anantharaman K."/>
            <person name="Thomas B.C."/>
            <person name="Malmstrom R."/>
            <person name="Stieglmeier M."/>
            <person name="Klingl A."/>
            <person name="Woyke T."/>
            <person name="Ryan C.M."/>
            <person name="Banfield J.F."/>
        </authorList>
    </citation>
    <scope>NUCLEOTIDE SEQUENCE [LARGE SCALE GENOMIC DNA]</scope>
</reference>
<comment type="caution">
    <text evidence="2">The sequence shown here is derived from an EMBL/GenBank/DDBJ whole genome shotgun (WGS) entry which is preliminary data.</text>
</comment>